<dbReference type="AlphaFoldDB" id="A0A8J7IT35"/>
<organism evidence="3 4">
    <name type="scientific">Halocynthiibacter styelae</name>
    <dbReference type="NCBI Taxonomy" id="2761955"/>
    <lineage>
        <taxon>Bacteria</taxon>
        <taxon>Pseudomonadati</taxon>
        <taxon>Pseudomonadota</taxon>
        <taxon>Alphaproteobacteria</taxon>
        <taxon>Rhodobacterales</taxon>
        <taxon>Paracoccaceae</taxon>
        <taxon>Halocynthiibacter</taxon>
    </lineage>
</organism>
<proteinExistence type="inferred from homology"/>
<evidence type="ECO:0000313" key="4">
    <source>
        <dbReference type="Proteomes" id="UP000640583"/>
    </source>
</evidence>
<dbReference type="Proteomes" id="UP000640583">
    <property type="component" value="Unassembled WGS sequence"/>
</dbReference>
<gene>
    <name evidence="3" type="ORF">H1D41_15815</name>
</gene>
<comment type="similarity">
    <text evidence="2">Belongs to the RelE toxin family.</text>
</comment>
<evidence type="ECO:0000256" key="2">
    <source>
        <dbReference type="PIRNR" id="PIRNR029218"/>
    </source>
</evidence>
<evidence type="ECO:0000256" key="1">
    <source>
        <dbReference type="ARBA" id="ARBA00022649"/>
    </source>
</evidence>
<accession>A0A8J7IT35</accession>
<reference evidence="3" key="1">
    <citation type="submission" date="2020-10" db="EMBL/GenBank/DDBJ databases">
        <title>Paenihalocynthiibacter styelae gen. nov., sp. nov., isolated from stalked sea squirt Styela clava.</title>
        <authorList>
            <person name="Kim Y.-O."/>
            <person name="Yoon J.-H."/>
        </authorList>
    </citation>
    <scope>NUCLEOTIDE SEQUENCE</scope>
    <source>
        <strain evidence="3">MYP1-1</strain>
    </source>
</reference>
<dbReference type="PIRSF" id="PIRSF029218">
    <property type="entry name" value="ParE"/>
    <property type="match status" value="1"/>
</dbReference>
<protein>
    <recommendedName>
        <fullName evidence="2">Toxin</fullName>
    </recommendedName>
</protein>
<keyword evidence="4" id="KW-1185">Reference proteome</keyword>
<evidence type="ECO:0000313" key="3">
    <source>
        <dbReference type="EMBL" id="MBI1495111.1"/>
    </source>
</evidence>
<dbReference type="InterPro" id="IPR028344">
    <property type="entry name" value="ParE1/4"/>
</dbReference>
<dbReference type="InterPro" id="IPR007712">
    <property type="entry name" value="RelE/ParE_toxin"/>
</dbReference>
<dbReference type="Gene3D" id="3.30.2310.20">
    <property type="entry name" value="RelE-like"/>
    <property type="match status" value="1"/>
</dbReference>
<name>A0A8J7IT35_9RHOB</name>
<dbReference type="InterPro" id="IPR035093">
    <property type="entry name" value="RelE/ParE_toxin_dom_sf"/>
</dbReference>
<sequence>MPDLQITLLARSDLMDIGRYTQETWGVAQRNSYLGALAHLFEQIASGEVAGRARSEIREGLFSTRCNRHIVFYRTGANAQIEVLRVLHERMDFARHF</sequence>
<dbReference type="Pfam" id="PF05016">
    <property type="entry name" value="ParE_toxin"/>
    <property type="match status" value="1"/>
</dbReference>
<dbReference type="EMBL" id="JADCKQ010000014">
    <property type="protein sequence ID" value="MBI1495111.1"/>
    <property type="molecule type" value="Genomic_DNA"/>
</dbReference>
<comment type="caution">
    <text evidence="3">The sequence shown here is derived from an EMBL/GenBank/DDBJ whole genome shotgun (WGS) entry which is preliminary data.</text>
</comment>
<keyword evidence="1" id="KW-1277">Toxin-antitoxin system</keyword>
<dbReference type="RefSeq" id="WP_228849833.1">
    <property type="nucleotide sequence ID" value="NZ_JADCKQ010000014.1"/>
</dbReference>